<dbReference type="GO" id="GO:0004803">
    <property type="term" value="F:transposase activity"/>
    <property type="evidence" value="ECO:0007669"/>
    <property type="project" value="InterPro"/>
</dbReference>
<proteinExistence type="predicted"/>
<dbReference type="InterPro" id="IPR036515">
    <property type="entry name" value="Transposase_17_sf"/>
</dbReference>
<evidence type="ECO:0000256" key="1">
    <source>
        <dbReference type="SAM" id="MobiDB-lite"/>
    </source>
</evidence>
<evidence type="ECO:0000313" key="4">
    <source>
        <dbReference type="Proteomes" id="UP000299794"/>
    </source>
</evidence>
<dbReference type="PANTHER" id="PTHR36966">
    <property type="entry name" value="REP-ASSOCIATED TYROSINE TRANSPOSASE"/>
    <property type="match status" value="1"/>
</dbReference>
<dbReference type="Gene3D" id="3.30.70.1290">
    <property type="entry name" value="Transposase IS200-like"/>
    <property type="match status" value="1"/>
</dbReference>
<feature type="region of interest" description="Disordered" evidence="1">
    <location>
        <begin position="93"/>
        <end position="127"/>
    </location>
</feature>
<feature type="domain" description="Transposase IS200-like" evidence="2">
    <location>
        <begin position="21"/>
        <end position="185"/>
    </location>
</feature>
<dbReference type="Proteomes" id="UP000299794">
    <property type="component" value="Unassembled WGS sequence"/>
</dbReference>
<dbReference type="InterPro" id="IPR052715">
    <property type="entry name" value="RAYT_transposase"/>
</dbReference>
<organism evidence="3 4">
    <name type="scientific">Planktothrix agardhii CCAP 1459/11A</name>
    <dbReference type="NCBI Taxonomy" id="282420"/>
    <lineage>
        <taxon>Bacteria</taxon>
        <taxon>Bacillati</taxon>
        <taxon>Cyanobacteriota</taxon>
        <taxon>Cyanophyceae</taxon>
        <taxon>Oscillatoriophycideae</taxon>
        <taxon>Oscillatoriales</taxon>
        <taxon>Microcoleaceae</taxon>
        <taxon>Planktothrix</taxon>
    </lineage>
</organism>
<dbReference type="GO" id="GO:0006313">
    <property type="term" value="P:DNA transposition"/>
    <property type="evidence" value="ECO:0007669"/>
    <property type="project" value="InterPro"/>
</dbReference>
<comment type="caution">
    <text evidence="3">The sequence shown here is derived from an EMBL/GenBank/DDBJ whole genome shotgun (WGS) entry which is preliminary data.</text>
</comment>
<dbReference type="SUPFAM" id="SSF143422">
    <property type="entry name" value="Transposase IS200-like"/>
    <property type="match status" value="1"/>
</dbReference>
<reference evidence="4" key="1">
    <citation type="submission" date="2019-02" db="EMBL/GenBank/DDBJ databases">
        <title>Draft genome sequence of Planktothrix agardhii NIES-905.</title>
        <authorList>
            <person name="Yamaguchi H."/>
            <person name="Suzuki S."/>
            <person name="Kawachi M."/>
        </authorList>
    </citation>
    <scope>NUCLEOTIDE SEQUENCE [LARGE SCALE GENOMIC DNA]</scope>
    <source>
        <strain evidence="4">CCAP 1459/11A</strain>
    </source>
</reference>
<feature type="compositionally biased region" description="Polar residues" evidence="1">
    <location>
        <begin position="110"/>
        <end position="119"/>
    </location>
</feature>
<accession>A0A4P5ZII2</accession>
<dbReference type="InterPro" id="IPR002686">
    <property type="entry name" value="Transposase_17"/>
</dbReference>
<name>A0A4P5ZII2_PLAAG</name>
<dbReference type="SMART" id="SM01321">
    <property type="entry name" value="Y1_Tnp"/>
    <property type="match status" value="1"/>
</dbReference>
<dbReference type="RefSeq" id="WP_026786823.1">
    <property type="nucleotide sequence ID" value="NZ_BJCD01000070.1"/>
</dbReference>
<evidence type="ECO:0000259" key="2">
    <source>
        <dbReference type="SMART" id="SM01321"/>
    </source>
</evidence>
<feature type="compositionally biased region" description="Basic and acidic residues" evidence="1">
    <location>
        <begin position="93"/>
        <end position="109"/>
    </location>
</feature>
<protein>
    <recommendedName>
        <fullName evidence="2">Transposase IS200-like domain-containing protein</fullName>
    </recommendedName>
</protein>
<dbReference type="GO" id="GO:0043565">
    <property type="term" value="F:sequence-specific DNA binding"/>
    <property type="evidence" value="ECO:0007669"/>
    <property type="project" value="TreeGrafter"/>
</dbReference>
<dbReference type="EMBL" id="BJCD01000070">
    <property type="protein sequence ID" value="GDZ95956.1"/>
    <property type="molecule type" value="Genomic_DNA"/>
</dbReference>
<dbReference type="PANTHER" id="PTHR36966:SF1">
    <property type="entry name" value="REP-ASSOCIATED TYROSINE TRANSPOSASE"/>
    <property type="match status" value="1"/>
</dbReference>
<evidence type="ECO:0000313" key="3">
    <source>
        <dbReference type="EMBL" id="GDZ95956.1"/>
    </source>
</evidence>
<dbReference type="AlphaFoldDB" id="A0A4P5ZII2"/>
<gene>
    <name evidence="3" type="ORF">PA905_43870</name>
</gene>
<sequence length="201" mass="23554">MTLYKNKYRIESTRLPHHNYAANGWYFVTICTKDKLWFFGDIVSGNIQFSAIGEIATKFWSDIPNHFQDVYLDAYIIMPNHVHGIIVIERSHNEESHEQTHGDQGETRRGTSLQSTSLQRTDESNKFAPLKPGSLQAIINAYKSSVTRWCRKNGYDNFAWQPRFYDHVIRDEHSLAKIQEYIVNNPDKWDEDQDNPANLWM</sequence>